<dbReference type="STRING" id="1314674.A0A0D7B009"/>
<dbReference type="InterPro" id="IPR007219">
    <property type="entry name" value="XnlR_reg_dom"/>
</dbReference>
<dbReference type="SMART" id="SM00906">
    <property type="entry name" value="Fungal_trans"/>
    <property type="match status" value="1"/>
</dbReference>
<name>A0A0D7B009_9AGAR</name>
<dbReference type="OrthoDB" id="4456959at2759"/>
<evidence type="ECO:0000313" key="4">
    <source>
        <dbReference type="Proteomes" id="UP000054007"/>
    </source>
</evidence>
<evidence type="ECO:0000313" key="3">
    <source>
        <dbReference type="EMBL" id="KIY63797.1"/>
    </source>
</evidence>
<dbReference type="PANTHER" id="PTHR46910:SF38">
    <property type="entry name" value="ZN(2)-C6 FUNGAL-TYPE DOMAIN-CONTAINING PROTEIN"/>
    <property type="match status" value="1"/>
</dbReference>
<protein>
    <recommendedName>
        <fullName evidence="2">Xylanolytic transcriptional activator regulatory domain-containing protein</fullName>
    </recommendedName>
</protein>
<feature type="domain" description="Xylanolytic transcriptional activator regulatory" evidence="2">
    <location>
        <begin position="116"/>
        <end position="190"/>
    </location>
</feature>
<dbReference type="GO" id="GO:0008270">
    <property type="term" value="F:zinc ion binding"/>
    <property type="evidence" value="ECO:0007669"/>
    <property type="project" value="InterPro"/>
</dbReference>
<gene>
    <name evidence="3" type="ORF">CYLTODRAFT_359358</name>
</gene>
<dbReference type="Proteomes" id="UP000054007">
    <property type="component" value="Unassembled WGS sequence"/>
</dbReference>
<keyword evidence="1" id="KW-0539">Nucleus</keyword>
<dbReference type="PANTHER" id="PTHR46910">
    <property type="entry name" value="TRANSCRIPTION FACTOR PDR1"/>
    <property type="match status" value="1"/>
</dbReference>
<keyword evidence="4" id="KW-1185">Reference proteome</keyword>
<dbReference type="EMBL" id="KN880672">
    <property type="protein sequence ID" value="KIY63797.1"/>
    <property type="molecule type" value="Genomic_DNA"/>
</dbReference>
<accession>A0A0D7B009</accession>
<dbReference type="GO" id="GO:0003700">
    <property type="term" value="F:DNA-binding transcription factor activity"/>
    <property type="evidence" value="ECO:0007669"/>
    <property type="project" value="InterPro"/>
</dbReference>
<organism evidence="3 4">
    <name type="scientific">Cylindrobasidium torrendii FP15055 ss-10</name>
    <dbReference type="NCBI Taxonomy" id="1314674"/>
    <lineage>
        <taxon>Eukaryota</taxon>
        <taxon>Fungi</taxon>
        <taxon>Dikarya</taxon>
        <taxon>Basidiomycota</taxon>
        <taxon>Agaricomycotina</taxon>
        <taxon>Agaricomycetes</taxon>
        <taxon>Agaricomycetidae</taxon>
        <taxon>Agaricales</taxon>
        <taxon>Marasmiineae</taxon>
        <taxon>Physalacriaceae</taxon>
        <taxon>Cylindrobasidium</taxon>
    </lineage>
</organism>
<dbReference type="CDD" id="cd12148">
    <property type="entry name" value="fungal_TF_MHR"/>
    <property type="match status" value="1"/>
</dbReference>
<dbReference type="GO" id="GO:0006351">
    <property type="term" value="P:DNA-templated transcription"/>
    <property type="evidence" value="ECO:0007669"/>
    <property type="project" value="InterPro"/>
</dbReference>
<dbReference type="Pfam" id="PF04082">
    <property type="entry name" value="Fungal_trans"/>
    <property type="match status" value="1"/>
</dbReference>
<reference evidence="3 4" key="1">
    <citation type="journal article" date="2015" name="Fungal Genet. Biol.">
        <title>Evolution of novel wood decay mechanisms in Agaricales revealed by the genome sequences of Fistulina hepatica and Cylindrobasidium torrendii.</title>
        <authorList>
            <person name="Floudas D."/>
            <person name="Held B.W."/>
            <person name="Riley R."/>
            <person name="Nagy L.G."/>
            <person name="Koehler G."/>
            <person name="Ransdell A.S."/>
            <person name="Younus H."/>
            <person name="Chow J."/>
            <person name="Chiniquy J."/>
            <person name="Lipzen A."/>
            <person name="Tritt A."/>
            <person name="Sun H."/>
            <person name="Haridas S."/>
            <person name="LaButti K."/>
            <person name="Ohm R.A."/>
            <person name="Kues U."/>
            <person name="Blanchette R.A."/>
            <person name="Grigoriev I.V."/>
            <person name="Minto R.E."/>
            <person name="Hibbett D.S."/>
        </authorList>
    </citation>
    <scope>NUCLEOTIDE SEQUENCE [LARGE SCALE GENOMIC DNA]</scope>
    <source>
        <strain evidence="3 4">FP15055 ss-10</strain>
    </source>
</reference>
<sequence length="349" mass="40362">QDLLSTLVEHYFVNANAYMPLLHRPTFQKSIREGQHFRDQEFAATLLLACAIGSRYCDDLRVRLDDNNSQYSAGWKYFVQVPSIEVSPVSRPSCYELQKCVLMVIFMTGSSNPRGCWTLVGTALRFVQDLGVHRRKMSDVSVTKAQHEHWKRIFWCLVCMDRMFAVSMGRSVALQDEDINVDLPIAVDDEYWFDKDGDDLFEQPPNTPSKIQFFNSWIQLLQIIVFSLRTVTKLCMGLSLGKLVETVTEMDSALNRWFDTVPSHLRWDPHRKDPIFFSQSVALHSWYYNLQILTHRYFLLAPRSIRDADVQMLPSLAICTNAARTIIHISHRQMQRGIYGGLNLHFVCS</sequence>
<proteinExistence type="predicted"/>
<feature type="non-terminal residue" evidence="3">
    <location>
        <position position="1"/>
    </location>
</feature>
<evidence type="ECO:0000256" key="1">
    <source>
        <dbReference type="ARBA" id="ARBA00023242"/>
    </source>
</evidence>
<dbReference type="GO" id="GO:0003677">
    <property type="term" value="F:DNA binding"/>
    <property type="evidence" value="ECO:0007669"/>
    <property type="project" value="InterPro"/>
</dbReference>
<dbReference type="InterPro" id="IPR050987">
    <property type="entry name" value="AtrR-like"/>
</dbReference>
<evidence type="ECO:0000259" key="2">
    <source>
        <dbReference type="SMART" id="SM00906"/>
    </source>
</evidence>
<dbReference type="AlphaFoldDB" id="A0A0D7B009"/>